<dbReference type="EMBL" id="CP003630">
    <property type="protein sequence ID" value="AFZ18964.1"/>
    <property type="molecule type" value="Genomic_DNA"/>
</dbReference>
<dbReference type="InterPro" id="IPR019734">
    <property type="entry name" value="TPR_rpt"/>
</dbReference>
<dbReference type="RefSeq" id="WP_015183108.1">
    <property type="nucleotide sequence ID" value="NC_019738.1"/>
</dbReference>
<evidence type="ECO:0000313" key="5">
    <source>
        <dbReference type="Proteomes" id="UP000010471"/>
    </source>
</evidence>
<dbReference type="PANTHER" id="PTHR44858:SF1">
    <property type="entry name" value="UDP-N-ACETYLGLUCOSAMINE--PEPTIDE N-ACETYLGLUCOSAMINYLTRANSFERASE SPINDLY-RELATED"/>
    <property type="match status" value="1"/>
</dbReference>
<dbReference type="PROSITE" id="PS50293">
    <property type="entry name" value="TPR_REGION"/>
    <property type="match status" value="3"/>
</dbReference>
<feature type="repeat" description="TPR" evidence="3">
    <location>
        <begin position="200"/>
        <end position="233"/>
    </location>
</feature>
<evidence type="ECO:0000313" key="4">
    <source>
        <dbReference type="EMBL" id="AFZ18964.1"/>
    </source>
</evidence>
<organism evidence="4 5">
    <name type="scientific">Allocoleopsis franciscana PCC 7113</name>
    <dbReference type="NCBI Taxonomy" id="1173027"/>
    <lineage>
        <taxon>Bacteria</taxon>
        <taxon>Bacillati</taxon>
        <taxon>Cyanobacteriota</taxon>
        <taxon>Cyanophyceae</taxon>
        <taxon>Coleofasciculales</taxon>
        <taxon>Coleofasciculaceae</taxon>
        <taxon>Allocoleopsis</taxon>
        <taxon>Allocoleopsis franciscana</taxon>
    </lineage>
</organism>
<dbReference type="PANTHER" id="PTHR44858">
    <property type="entry name" value="TETRATRICOPEPTIDE REPEAT PROTEIN 6"/>
    <property type="match status" value="1"/>
</dbReference>
<dbReference type="AlphaFoldDB" id="K9WGQ2"/>
<dbReference type="PROSITE" id="PS50005">
    <property type="entry name" value="TPR"/>
    <property type="match status" value="6"/>
</dbReference>
<evidence type="ECO:0000256" key="2">
    <source>
        <dbReference type="ARBA" id="ARBA00022803"/>
    </source>
</evidence>
<gene>
    <name evidence="4" type="ORF">Mic7113_3225</name>
</gene>
<dbReference type="SMART" id="SM00028">
    <property type="entry name" value="TPR"/>
    <property type="match status" value="11"/>
</dbReference>
<dbReference type="PATRIC" id="fig|1173027.3.peg.3557"/>
<feature type="repeat" description="TPR" evidence="3">
    <location>
        <begin position="234"/>
        <end position="267"/>
    </location>
</feature>
<accession>K9WGQ2</accession>
<keyword evidence="5" id="KW-1185">Reference proteome</keyword>
<dbReference type="InterPro" id="IPR011990">
    <property type="entry name" value="TPR-like_helical_dom_sf"/>
</dbReference>
<dbReference type="HOGENOM" id="CLU_003728_2_2_3"/>
<dbReference type="Pfam" id="PF13371">
    <property type="entry name" value="TPR_9"/>
    <property type="match status" value="1"/>
</dbReference>
<keyword evidence="1" id="KW-0677">Repeat</keyword>
<evidence type="ECO:0000256" key="1">
    <source>
        <dbReference type="ARBA" id="ARBA00022737"/>
    </source>
</evidence>
<dbReference type="SUPFAM" id="SSF48452">
    <property type="entry name" value="TPR-like"/>
    <property type="match status" value="2"/>
</dbReference>
<dbReference type="eggNOG" id="COG0457">
    <property type="taxonomic scope" value="Bacteria"/>
</dbReference>
<dbReference type="KEGG" id="mic:Mic7113_3225"/>
<name>K9WGQ2_9CYAN</name>
<feature type="repeat" description="TPR" evidence="3">
    <location>
        <begin position="411"/>
        <end position="444"/>
    </location>
</feature>
<feature type="repeat" description="TPR" evidence="3">
    <location>
        <begin position="98"/>
        <end position="131"/>
    </location>
</feature>
<dbReference type="Pfam" id="PF13414">
    <property type="entry name" value="TPR_11"/>
    <property type="match status" value="2"/>
</dbReference>
<feature type="repeat" description="TPR" evidence="3">
    <location>
        <begin position="268"/>
        <end position="301"/>
    </location>
</feature>
<proteinExistence type="predicted"/>
<dbReference type="STRING" id="1173027.Mic7113_3225"/>
<dbReference type="InterPro" id="IPR050498">
    <property type="entry name" value="Ycf3"/>
</dbReference>
<feature type="repeat" description="TPR" evidence="3">
    <location>
        <begin position="328"/>
        <end position="361"/>
    </location>
</feature>
<dbReference type="Gene3D" id="1.25.40.10">
    <property type="entry name" value="Tetratricopeptide repeat domain"/>
    <property type="match status" value="5"/>
</dbReference>
<sequence>MSSDKDRQNEIMVLSGNGRVSRNCSSLTEGLDLASQHQGVEGKSLEPVELPMKPAITGVVTLEASESFKQGLNKFHRGDYRGAIQDFNQALRFNADFAEVYYYRGMSRYKKGDYLGAINDYSQVLRVNPHNAEAYSERGFVRAVLADRWGAMQDYNQALQIDAKHIKTYLNRIPLRVELADYQEAIADCNAALNINPNLPKAYLYRGMAHFELEDYPNAMEDYNQALNINPNLAEGYFNRGLNRIGLGDYQEAIADFNQALKLNPNYTQAYLNRGYTRLQLGDNWGSLEDFDQALHLDPVSAKAFFSQMAPAFSQELGIVEDENQQLIQGLMLQGNLRYDSGDYHAALNAFNQVLNLDPNYTEAYNRRSTVRSALRDYEGALEDLETAKNLSLSHQPSLQPPPVVPVGQTAKDYYHQGVEKLQIGDFQGAIADFNQVLQMNGNDATTLTCRGFAYSRVGDKEKAIEDLQTAAKLFHEQGDVKSSQEIVETIKKLQP</sequence>
<protein>
    <submittedName>
        <fullName evidence="4">TPR repeat-containing protein</fullName>
    </submittedName>
</protein>
<keyword evidence="2 3" id="KW-0802">TPR repeat</keyword>
<reference evidence="4 5" key="1">
    <citation type="submission" date="2012-06" db="EMBL/GenBank/DDBJ databases">
        <title>Finished chromosome of genome of Microcoleus sp. PCC 7113.</title>
        <authorList>
            <consortium name="US DOE Joint Genome Institute"/>
            <person name="Gugger M."/>
            <person name="Coursin T."/>
            <person name="Rippka R."/>
            <person name="Tandeau De Marsac N."/>
            <person name="Huntemann M."/>
            <person name="Wei C.-L."/>
            <person name="Han J."/>
            <person name="Detter J.C."/>
            <person name="Han C."/>
            <person name="Tapia R."/>
            <person name="Chen A."/>
            <person name="Kyrpides N."/>
            <person name="Mavromatis K."/>
            <person name="Markowitz V."/>
            <person name="Szeto E."/>
            <person name="Ivanova N."/>
            <person name="Pagani I."/>
            <person name="Pati A."/>
            <person name="Goodwin L."/>
            <person name="Nordberg H.P."/>
            <person name="Cantor M.N."/>
            <person name="Hua S.X."/>
            <person name="Woyke T."/>
            <person name="Kerfeld C.A."/>
        </authorList>
    </citation>
    <scope>NUCLEOTIDE SEQUENCE [LARGE SCALE GENOMIC DNA]</scope>
    <source>
        <strain evidence="4 5">PCC 7113</strain>
    </source>
</reference>
<dbReference type="Proteomes" id="UP000010471">
    <property type="component" value="Chromosome"/>
</dbReference>
<evidence type="ECO:0000256" key="3">
    <source>
        <dbReference type="PROSITE-ProRule" id="PRU00339"/>
    </source>
</evidence>